<dbReference type="Proteomes" id="UP000708208">
    <property type="component" value="Unassembled WGS sequence"/>
</dbReference>
<protein>
    <submittedName>
        <fullName evidence="1">Uncharacterized protein</fullName>
    </submittedName>
</protein>
<name>A0A8J2NII0_9HEXA</name>
<gene>
    <name evidence="1" type="ORF">AFUS01_LOCUS3383</name>
</gene>
<evidence type="ECO:0000313" key="1">
    <source>
        <dbReference type="EMBL" id="CAG7689007.1"/>
    </source>
</evidence>
<evidence type="ECO:0000313" key="2">
    <source>
        <dbReference type="Proteomes" id="UP000708208"/>
    </source>
</evidence>
<organism evidence="1 2">
    <name type="scientific">Allacma fusca</name>
    <dbReference type="NCBI Taxonomy" id="39272"/>
    <lineage>
        <taxon>Eukaryota</taxon>
        <taxon>Metazoa</taxon>
        <taxon>Ecdysozoa</taxon>
        <taxon>Arthropoda</taxon>
        <taxon>Hexapoda</taxon>
        <taxon>Collembola</taxon>
        <taxon>Symphypleona</taxon>
        <taxon>Sminthuridae</taxon>
        <taxon>Allacma</taxon>
    </lineage>
</organism>
<comment type="caution">
    <text evidence="1">The sequence shown here is derived from an EMBL/GenBank/DDBJ whole genome shotgun (WGS) entry which is preliminary data.</text>
</comment>
<reference evidence="1" key="1">
    <citation type="submission" date="2021-06" db="EMBL/GenBank/DDBJ databases">
        <authorList>
            <person name="Hodson N. C."/>
            <person name="Mongue J. A."/>
            <person name="Jaron S. K."/>
        </authorList>
    </citation>
    <scope>NUCLEOTIDE SEQUENCE</scope>
</reference>
<feature type="non-terminal residue" evidence="1">
    <location>
        <position position="1"/>
    </location>
</feature>
<dbReference type="AlphaFoldDB" id="A0A8J2NII0"/>
<keyword evidence="2" id="KW-1185">Reference proteome</keyword>
<proteinExistence type="predicted"/>
<dbReference type="OrthoDB" id="440711at2759"/>
<dbReference type="EMBL" id="CAJVCH010020324">
    <property type="protein sequence ID" value="CAG7689007.1"/>
    <property type="molecule type" value="Genomic_DNA"/>
</dbReference>
<sequence>DTVTIIDWEDFSLSQLTHGPTVQYILHHFTAFQRIQDSFAYGYYLNGKFWSLEFV</sequence>
<accession>A0A8J2NII0</accession>